<evidence type="ECO:0000313" key="1">
    <source>
        <dbReference type="EMBL" id="KAI8566826.1"/>
    </source>
</evidence>
<dbReference type="EMBL" id="CM046389">
    <property type="protein sequence ID" value="KAI8566826.1"/>
    <property type="molecule type" value="Genomic_DNA"/>
</dbReference>
<evidence type="ECO:0000313" key="2">
    <source>
        <dbReference type="Proteomes" id="UP001062846"/>
    </source>
</evidence>
<sequence>MHGFLKLRIVEKSESSPEARFPKTRREGLVGFGDESGAVENLQSFENVLFAVGWVDEIALGQIVPHESRVQKEEPDWDFDDELVSGFGGGEVEMEMEMGPLRTREDEEWGEPPAEFIGLKCGVNPGNAPLVVGQLLDDKCPEDFITGLILSVRSLITIETLVEEFEKRNRLRLLTQFLEQLVSEGSQDVHVHSALGKIVIDSNNNPEHFLTTNPYYDPRAVGKYCDERDPTLAVVAYRRGQCDNELINVTNKNALFKLQARYVLERRDGDLWAMVLKPENEFRKQLIDQVVSTEGKSLAQVSAAARAFMAADLRHESIKLLKKFVVQNSAFNGIFNLKNLGILMAIKALEAQKYAEAFDIFKKLT</sequence>
<keyword evidence="2" id="KW-1185">Reference proteome</keyword>
<organism evidence="1 2">
    <name type="scientific">Rhododendron molle</name>
    <name type="common">Chinese azalea</name>
    <name type="synonym">Azalea mollis</name>
    <dbReference type="NCBI Taxonomy" id="49168"/>
    <lineage>
        <taxon>Eukaryota</taxon>
        <taxon>Viridiplantae</taxon>
        <taxon>Streptophyta</taxon>
        <taxon>Embryophyta</taxon>
        <taxon>Tracheophyta</taxon>
        <taxon>Spermatophyta</taxon>
        <taxon>Magnoliopsida</taxon>
        <taxon>eudicotyledons</taxon>
        <taxon>Gunneridae</taxon>
        <taxon>Pentapetalae</taxon>
        <taxon>asterids</taxon>
        <taxon>Ericales</taxon>
        <taxon>Ericaceae</taxon>
        <taxon>Ericoideae</taxon>
        <taxon>Rhodoreae</taxon>
        <taxon>Rhododendron</taxon>
    </lineage>
</organism>
<reference evidence="1" key="1">
    <citation type="submission" date="2022-02" db="EMBL/GenBank/DDBJ databases">
        <title>Plant Genome Project.</title>
        <authorList>
            <person name="Zhang R.-G."/>
        </authorList>
    </citation>
    <scope>NUCLEOTIDE SEQUENCE</scope>
    <source>
        <strain evidence="1">AT1</strain>
    </source>
</reference>
<gene>
    <name evidence="1" type="ORF">RHMOL_Rhmol02G0072400</name>
</gene>
<accession>A0ACC0PNW5</accession>
<dbReference type="Proteomes" id="UP001062846">
    <property type="component" value="Chromosome 2"/>
</dbReference>
<comment type="caution">
    <text evidence="1">The sequence shown here is derived from an EMBL/GenBank/DDBJ whole genome shotgun (WGS) entry which is preliminary data.</text>
</comment>
<proteinExistence type="predicted"/>
<protein>
    <submittedName>
        <fullName evidence="1">Uncharacterized protein</fullName>
    </submittedName>
</protein>
<name>A0ACC0PNW5_RHOML</name>